<feature type="region of interest" description="Disordered" evidence="1">
    <location>
        <begin position="446"/>
        <end position="478"/>
    </location>
</feature>
<keyword evidence="2" id="KW-0732">Signal</keyword>
<dbReference type="PANTHER" id="PTHR37331:SF1">
    <property type="entry name" value="YALI0F11671P"/>
    <property type="match status" value="1"/>
</dbReference>
<feature type="region of interest" description="Disordered" evidence="1">
    <location>
        <begin position="371"/>
        <end position="393"/>
    </location>
</feature>
<name>A0A1J9RH38_9EURO</name>
<dbReference type="InterPro" id="IPR005052">
    <property type="entry name" value="Lectin_leg"/>
</dbReference>
<keyword evidence="5" id="KW-1185">Reference proteome</keyword>
<proteinExistence type="predicted"/>
<dbReference type="GO" id="GO:0016020">
    <property type="term" value="C:membrane"/>
    <property type="evidence" value="ECO:0007669"/>
    <property type="project" value="InterPro"/>
</dbReference>
<dbReference type="EMBL" id="LGTZ01000158">
    <property type="protein sequence ID" value="OJD26933.1"/>
    <property type="molecule type" value="Genomic_DNA"/>
</dbReference>
<sequence length="553" mass="60964">MVQSWGITKFLTLVSAFVTVSQADSIVEKASFGLNGRISADKHLIPGWQLSGTGHTPHKLSDRIILTPPYTGNKRGSLWSEQPFDKGEWTVDFEFRSNGADRGGGNLQLWYVKDGLSTVSTSSIYTVGKFDGFALVLDVQGGRGGSIRGFLNDGTTDYTNANVDSLAFGHCDYAYRNLGRLSHIQIQQTRSTFKVSVDGRECFATEKASSLPLFKSSIVFVPSGNTFGITAASAENPDSFEVFKFVLSIPDAAAHGGQGYQHRPYENQQFPNQQRAPNVDKSAIDKRLDDLQNRLRALAGTTERLLTEMHSLSSKVDERHQDTLKKLSPSRDQAGQIEQRMQRIENMIQTVQKDVKNSELKKQLNKLQDSLKSSHSGMIEQLQSTSHHSPKPSLAIGVTSKLPPTTDSFKENPAFLNTLQSVIADHAHEDPEVVSQAQVMAYTSGVNLSTGGQGQKQRRRGAASSNEGSKDSTNSTRRGGWIHIFDKRNPPEFARIAWPEDIFGSLEVDGNGNIEGNYQPSGTYRIITSNGILGLSPFLREKLVQRLRSEENN</sequence>
<dbReference type="STRING" id="1658174.A0A1J9RH38"/>
<dbReference type="InterPro" id="IPR035661">
    <property type="entry name" value="EMP46/EMP47_N"/>
</dbReference>
<feature type="domain" description="L-type lectin-like" evidence="3">
    <location>
        <begin position="24"/>
        <end position="250"/>
    </location>
</feature>
<comment type="caution">
    <text evidence="4">The sequence shown here is derived from an EMBL/GenBank/DDBJ whole genome shotgun (WGS) entry which is preliminary data.</text>
</comment>
<evidence type="ECO:0000256" key="1">
    <source>
        <dbReference type="SAM" id="MobiDB-lite"/>
    </source>
</evidence>
<dbReference type="Pfam" id="PF03388">
    <property type="entry name" value="Lectin_leg-like"/>
    <property type="match status" value="1"/>
</dbReference>
<feature type="compositionally biased region" description="Polar residues" evidence="1">
    <location>
        <begin position="463"/>
        <end position="477"/>
    </location>
</feature>
<dbReference type="CDD" id="cd06903">
    <property type="entry name" value="lectin_EMP46_EMP47"/>
    <property type="match status" value="1"/>
</dbReference>
<dbReference type="InterPro" id="IPR013320">
    <property type="entry name" value="ConA-like_dom_sf"/>
</dbReference>
<evidence type="ECO:0000259" key="3">
    <source>
        <dbReference type="PROSITE" id="PS51328"/>
    </source>
</evidence>
<gene>
    <name evidence="4" type="ORF">ACJ73_01681</name>
</gene>
<dbReference type="VEuPathDB" id="FungiDB:ACJ73_01681"/>
<evidence type="ECO:0000313" key="4">
    <source>
        <dbReference type="EMBL" id="OJD26933.1"/>
    </source>
</evidence>
<reference evidence="4 5" key="1">
    <citation type="submission" date="2015-08" db="EMBL/GenBank/DDBJ databases">
        <title>Emmonsia species relationships and genome sequence.</title>
        <authorList>
            <person name="Cuomo C.A."/>
            <person name="Schwartz I.S."/>
            <person name="Kenyon C."/>
            <person name="De Hoog G.S."/>
            <person name="Govender N.P."/>
            <person name="Botha A."/>
            <person name="Moreno L."/>
            <person name="De Vries M."/>
            <person name="Munoz J.F."/>
            <person name="Stielow J.B."/>
        </authorList>
    </citation>
    <scope>NUCLEOTIDE SEQUENCE [LARGE SCALE GENOMIC DNA]</scope>
    <source>
        <strain evidence="4 5">EI222</strain>
    </source>
</reference>
<feature type="compositionally biased region" description="Basic and acidic residues" evidence="1">
    <location>
        <begin position="315"/>
        <end position="325"/>
    </location>
</feature>
<evidence type="ECO:0000256" key="2">
    <source>
        <dbReference type="SAM" id="SignalP"/>
    </source>
</evidence>
<feature type="compositionally biased region" description="Polar residues" evidence="1">
    <location>
        <begin position="371"/>
        <end position="387"/>
    </location>
</feature>
<feature type="region of interest" description="Disordered" evidence="1">
    <location>
        <begin position="313"/>
        <end position="335"/>
    </location>
</feature>
<accession>A0A1J9RH38</accession>
<dbReference type="PANTHER" id="PTHR37331">
    <property type="entry name" value="YALI0F11671P"/>
    <property type="match status" value="1"/>
</dbReference>
<dbReference type="Gene3D" id="2.60.120.200">
    <property type="match status" value="1"/>
</dbReference>
<dbReference type="Proteomes" id="UP000242791">
    <property type="component" value="Unassembled WGS sequence"/>
</dbReference>
<feature type="chain" id="PRO_5012746724" description="L-type lectin-like domain-containing protein" evidence="2">
    <location>
        <begin position="24"/>
        <end position="553"/>
    </location>
</feature>
<dbReference type="OrthoDB" id="10265193at2759"/>
<feature type="signal peptide" evidence="2">
    <location>
        <begin position="1"/>
        <end position="23"/>
    </location>
</feature>
<protein>
    <recommendedName>
        <fullName evidence="3">L-type lectin-like domain-containing protein</fullName>
    </recommendedName>
</protein>
<organism evidence="4 5">
    <name type="scientific">Blastomyces percursus</name>
    <dbReference type="NCBI Taxonomy" id="1658174"/>
    <lineage>
        <taxon>Eukaryota</taxon>
        <taxon>Fungi</taxon>
        <taxon>Dikarya</taxon>
        <taxon>Ascomycota</taxon>
        <taxon>Pezizomycotina</taxon>
        <taxon>Eurotiomycetes</taxon>
        <taxon>Eurotiomycetidae</taxon>
        <taxon>Onygenales</taxon>
        <taxon>Ajellomycetaceae</taxon>
        <taxon>Blastomyces</taxon>
    </lineage>
</organism>
<dbReference type="PROSITE" id="PS51328">
    <property type="entry name" value="L_LECTIN_LIKE"/>
    <property type="match status" value="1"/>
</dbReference>
<dbReference type="SUPFAM" id="SSF49899">
    <property type="entry name" value="Concanavalin A-like lectins/glucanases"/>
    <property type="match status" value="1"/>
</dbReference>
<evidence type="ECO:0000313" key="5">
    <source>
        <dbReference type="Proteomes" id="UP000242791"/>
    </source>
</evidence>
<dbReference type="AlphaFoldDB" id="A0A1J9RH38"/>